<keyword evidence="2" id="KW-0547">Nucleotide-binding</keyword>
<feature type="domain" description="Aminoacyl-tRNA synthetase class Ia" evidence="6">
    <location>
        <begin position="2"/>
        <end position="65"/>
    </location>
</feature>
<accession>A0A1I3TZ58</accession>
<dbReference type="AlphaFoldDB" id="A0A1I3TZ58"/>
<evidence type="ECO:0000313" key="8">
    <source>
        <dbReference type="Proteomes" id="UP000199545"/>
    </source>
</evidence>
<evidence type="ECO:0000256" key="5">
    <source>
        <dbReference type="ARBA" id="ARBA00023146"/>
    </source>
</evidence>
<dbReference type="Pfam" id="PF00133">
    <property type="entry name" value="tRNA-synt_1"/>
    <property type="match status" value="2"/>
</dbReference>
<keyword evidence="5 7" id="KW-0030">Aminoacyl-tRNA synthetase</keyword>
<evidence type="ECO:0000256" key="3">
    <source>
        <dbReference type="ARBA" id="ARBA00022840"/>
    </source>
</evidence>
<evidence type="ECO:0000256" key="1">
    <source>
        <dbReference type="ARBA" id="ARBA00022598"/>
    </source>
</evidence>
<protein>
    <submittedName>
        <fullName evidence="7">Isoleucyl-tRNA synthetase</fullName>
    </submittedName>
</protein>
<keyword evidence="3" id="KW-0067">ATP-binding</keyword>
<keyword evidence="8" id="KW-1185">Reference proteome</keyword>
<sequence>MPHIGHVLGRVIKDFICRYKTMIGYKVIRKAGWDTHGLPVELGVEKQLGISGKQEIEKYGVKEYKGVEFVGARYEAPFSFVTPEHGHFVIEADFVSDTSGTGIVHIAPAHGEDDYRAARRNGISMVQVVNKSGCYTDEVVPFTGRFVKDCGVDIVKNLSQRNLLFHKEKYEHSYPFCWRCHSPLLYYAMESWFIKTTAIKDQLIANNKTVKWYPDHLRDGRFGKFLEVLVDWNISRNRYWGTPLNVWVCSQCQT</sequence>
<dbReference type="SUPFAM" id="SSF50677">
    <property type="entry name" value="ValRS/IleRS/LeuRS editing domain"/>
    <property type="match status" value="1"/>
</dbReference>
<feature type="domain" description="Aminoacyl-tRNA synthetase class Ia" evidence="6">
    <location>
        <begin position="166"/>
        <end position="251"/>
    </location>
</feature>
<dbReference type="GO" id="GO:0006428">
    <property type="term" value="P:isoleucyl-tRNA aminoacylation"/>
    <property type="evidence" value="ECO:0007669"/>
    <property type="project" value="TreeGrafter"/>
</dbReference>
<keyword evidence="4" id="KW-0648">Protein biosynthesis</keyword>
<evidence type="ECO:0000313" key="7">
    <source>
        <dbReference type="EMBL" id="SFJ75922.1"/>
    </source>
</evidence>
<dbReference type="InterPro" id="IPR014729">
    <property type="entry name" value="Rossmann-like_a/b/a_fold"/>
</dbReference>
<dbReference type="Proteomes" id="UP000199545">
    <property type="component" value="Unassembled WGS sequence"/>
</dbReference>
<dbReference type="Gene3D" id="3.40.50.620">
    <property type="entry name" value="HUPs"/>
    <property type="match status" value="2"/>
</dbReference>
<dbReference type="GO" id="GO:0002161">
    <property type="term" value="F:aminoacyl-tRNA deacylase activity"/>
    <property type="evidence" value="ECO:0007669"/>
    <property type="project" value="InterPro"/>
</dbReference>
<dbReference type="STRING" id="46223.SAMN05421852_12052"/>
<organism evidence="7 8">
    <name type="scientific">Thermoflavimicrobium dichotomicum</name>
    <dbReference type="NCBI Taxonomy" id="46223"/>
    <lineage>
        <taxon>Bacteria</taxon>
        <taxon>Bacillati</taxon>
        <taxon>Bacillota</taxon>
        <taxon>Bacilli</taxon>
        <taxon>Bacillales</taxon>
        <taxon>Thermoactinomycetaceae</taxon>
        <taxon>Thermoflavimicrobium</taxon>
    </lineage>
</organism>
<dbReference type="GO" id="GO:0004822">
    <property type="term" value="F:isoleucine-tRNA ligase activity"/>
    <property type="evidence" value="ECO:0007669"/>
    <property type="project" value="InterPro"/>
</dbReference>
<evidence type="ECO:0000256" key="2">
    <source>
        <dbReference type="ARBA" id="ARBA00022741"/>
    </source>
</evidence>
<dbReference type="PANTHER" id="PTHR42780">
    <property type="entry name" value="SOLEUCYL-TRNA SYNTHETASE"/>
    <property type="match status" value="1"/>
</dbReference>
<dbReference type="InterPro" id="IPR002300">
    <property type="entry name" value="aa-tRNA-synth_Ia"/>
</dbReference>
<keyword evidence="1" id="KW-0436">Ligase</keyword>
<gene>
    <name evidence="7" type="ORF">SAMN05421852_12052</name>
</gene>
<reference evidence="7 8" key="1">
    <citation type="submission" date="2016-10" db="EMBL/GenBank/DDBJ databases">
        <authorList>
            <person name="de Groot N.N."/>
        </authorList>
    </citation>
    <scope>NUCLEOTIDE SEQUENCE [LARGE SCALE GENOMIC DNA]</scope>
    <source>
        <strain evidence="7 8">DSM 44778</strain>
    </source>
</reference>
<evidence type="ECO:0000256" key="4">
    <source>
        <dbReference type="ARBA" id="ARBA00022917"/>
    </source>
</evidence>
<dbReference type="InterPro" id="IPR009008">
    <property type="entry name" value="Val/Leu/Ile-tRNA-synth_edit"/>
</dbReference>
<dbReference type="SUPFAM" id="SSF52374">
    <property type="entry name" value="Nucleotidylyl transferase"/>
    <property type="match status" value="1"/>
</dbReference>
<proteinExistence type="predicted"/>
<evidence type="ECO:0000259" key="6">
    <source>
        <dbReference type="Pfam" id="PF00133"/>
    </source>
</evidence>
<dbReference type="EMBL" id="FORR01000020">
    <property type="protein sequence ID" value="SFJ75922.1"/>
    <property type="molecule type" value="Genomic_DNA"/>
</dbReference>
<dbReference type="PANTHER" id="PTHR42780:SF1">
    <property type="entry name" value="ISOLEUCINE--TRNA LIGASE, CYTOPLASMIC"/>
    <property type="match status" value="1"/>
</dbReference>
<name>A0A1I3TZ58_9BACL</name>
<dbReference type="InterPro" id="IPR023586">
    <property type="entry name" value="Ile-tRNA-ligase_type2"/>
</dbReference>
<dbReference type="GO" id="GO:0005524">
    <property type="term" value="F:ATP binding"/>
    <property type="evidence" value="ECO:0007669"/>
    <property type="project" value="UniProtKB-KW"/>
</dbReference>